<dbReference type="PANTHER" id="PTHR22911:SF79">
    <property type="entry name" value="MOBA-LIKE NTP TRANSFERASE DOMAIN-CONTAINING PROTEIN"/>
    <property type="match status" value="1"/>
</dbReference>
<feature type="transmembrane region" description="Helical" evidence="1">
    <location>
        <begin position="121"/>
        <end position="139"/>
    </location>
</feature>
<protein>
    <submittedName>
        <fullName evidence="3">DMT family transporter</fullName>
    </submittedName>
</protein>
<keyword evidence="1" id="KW-0472">Membrane</keyword>
<feature type="transmembrane region" description="Helical" evidence="1">
    <location>
        <begin position="67"/>
        <end position="88"/>
    </location>
</feature>
<evidence type="ECO:0000313" key="4">
    <source>
        <dbReference type="Proteomes" id="UP000628710"/>
    </source>
</evidence>
<feature type="transmembrane region" description="Helical" evidence="1">
    <location>
        <begin position="181"/>
        <end position="200"/>
    </location>
</feature>
<keyword evidence="1" id="KW-1133">Transmembrane helix</keyword>
<feature type="transmembrane region" description="Helical" evidence="1">
    <location>
        <begin position="94"/>
        <end position="114"/>
    </location>
</feature>
<sequence length="294" mass="32125">MYLYGLGAITLAAVIFGIAGAVAKVLFQSDISPIDLTAIRTILACIVFFLFLAFSNRKAFRVKKDDFLLLVGVAVAFTLVNITFYLAIQLTTVAAAITLEYTAPFFIMVIGLITAKRSFSLFDSCVVTTSIIGCLLLTGSGEALFSMDYGVMYGLACGLAFAIYNLLGNECQKRRISTNSITFYSFLFSSVFWLFALPFLTVDKVNYTDDNLLQIAFIAVVATVLPYWLLMFGLKHIEALPATIIGMLDPLVAGIAAYLLIDEILTTMNWVGIVIILVAIIASTMNSRQEGKHT</sequence>
<feature type="transmembrane region" description="Helical" evidence="1">
    <location>
        <begin position="37"/>
        <end position="55"/>
    </location>
</feature>
<organism evidence="3 4">
    <name type="scientific">Marinomonas transparens</name>
    <dbReference type="NCBI Taxonomy" id="2795388"/>
    <lineage>
        <taxon>Bacteria</taxon>
        <taxon>Pseudomonadati</taxon>
        <taxon>Pseudomonadota</taxon>
        <taxon>Gammaproteobacteria</taxon>
        <taxon>Oceanospirillales</taxon>
        <taxon>Oceanospirillaceae</taxon>
        <taxon>Marinomonas</taxon>
    </lineage>
</organism>
<comment type="caution">
    <text evidence="3">The sequence shown here is derived from an EMBL/GenBank/DDBJ whole genome shotgun (WGS) entry which is preliminary data.</text>
</comment>
<dbReference type="InterPro" id="IPR000620">
    <property type="entry name" value="EamA_dom"/>
</dbReference>
<dbReference type="AlphaFoldDB" id="A0A934JU93"/>
<dbReference type="GO" id="GO:0016020">
    <property type="term" value="C:membrane"/>
    <property type="evidence" value="ECO:0007669"/>
    <property type="project" value="InterPro"/>
</dbReference>
<feature type="domain" description="EamA" evidence="2">
    <location>
        <begin position="5"/>
        <end position="138"/>
    </location>
</feature>
<dbReference type="PANTHER" id="PTHR22911">
    <property type="entry name" value="ACYL-MALONYL CONDENSING ENZYME-RELATED"/>
    <property type="match status" value="1"/>
</dbReference>
<evidence type="ECO:0000313" key="3">
    <source>
        <dbReference type="EMBL" id="MBJ7537470.1"/>
    </source>
</evidence>
<evidence type="ECO:0000256" key="1">
    <source>
        <dbReference type="SAM" id="Phobius"/>
    </source>
</evidence>
<evidence type="ECO:0000259" key="2">
    <source>
        <dbReference type="Pfam" id="PF00892"/>
    </source>
</evidence>
<feature type="transmembrane region" description="Helical" evidence="1">
    <location>
        <begin position="267"/>
        <end position="285"/>
    </location>
</feature>
<dbReference type="EMBL" id="JAEMNX010000006">
    <property type="protein sequence ID" value="MBJ7537470.1"/>
    <property type="molecule type" value="Genomic_DNA"/>
</dbReference>
<accession>A0A934JU93</accession>
<gene>
    <name evidence="3" type="ORF">I8J31_07205</name>
</gene>
<proteinExistence type="predicted"/>
<keyword evidence="1" id="KW-0812">Transmembrane</keyword>
<name>A0A934JU93_9GAMM</name>
<feature type="transmembrane region" description="Helical" evidence="1">
    <location>
        <begin position="212"/>
        <end position="230"/>
    </location>
</feature>
<keyword evidence="4" id="KW-1185">Reference proteome</keyword>
<dbReference type="SUPFAM" id="SSF103481">
    <property type="entry name" value="Multidrug resistance efflux transporter EmrE"/>
    <property type="match status" value="2"/>
</dbReference>
<dbReference type="InterPro" id="IPR037185">
    <property type="entry name" value="EmrE-like"/>
</dbReference>
<reference evidence="3" key="1">
    <citation type="submission" date="2020-12" db="EMBL/GenBank/DDBJ databases">
        <title>Marinomonas arctica sp. nov., a psychrotolerant bacterium isolated from the Arctic.</title>
        <authorList>
            <person name="Zhang Y."/>
        </authorList>
    </citation>
    <scope>NUCLEOTIDE SEQUENCE</scope>
    <source>
        <strain evidence="3">C1424</strain>
    </source>
</reference>
<feature type="domain" description="EamA" evidence="2">
    <location>
        <begin position="149"/>
        <end position="283"/>
    </location>
</feature>
<feature type="transmembrane region" description="Helical" evidence="1">
    <location>
        <begin position="151"/>
        <end position="169"/>
    </location>
</feature>
<feature type="transmembrane region" description="Helical" evidence="1">
    <location>
        <begin position="242"/>
        <end position="261"/>
    </location>
</feature>
<dbReference type="Proteomes" id="UP000628710">
    <property type="component" value="Unassembled WGS sequence"/>
</dbReference>
<dbReference type="RefSeq" id="WP_199467619.1">
    <property type="nucleotide sequence ID" value="NZ_JAEMNX010000006.1"/>
</dbReference>
<dbReference type="Pfam" id="PF00892">
    <property type="entry name" value="EamA"/>
    <property type="match status" value="2"/>
</dbReference>